<proteinExistence type="predicted"/>
<organism evidence="1 2">
    <name type="scientific">Croceitalea dokdonensis DOKDO 023</name>
    <dbReference type="NCBI Taxonomy" id="1300341"/>
    <lineage>
        <taxon>Bacteria</taxon>
        <taxon>Pseudomonadati</taxon>
        <taxon>Bacteroidota</taxon>
        <taxon>Flavobacteriia</taxon>
        <taxon>Flavobacteriales</taxon>
        <taxon>Flavobacteriaceae</taxon>
        <taxon>Croceitalea</taxon>
    </lineage>
</organism>
<evidence type="ECO:0000313" key="2">
    <source>
        <dbReference type="Proteomes" id="UP000050280"/>
    </source>
</evidence>
<dbReference type="RefSeq" id="WP_054557961.1">
    <property type="nucleotide sequence ID" value="NZ_LDJX01000001.1"/>
</dbReference>
<sequence length="119" mass="14095">MKYRLYHHISLAGTENFWEQETYSFDRLLLPKATFNHNLNVNYGWNVHYHWDTEYPNMDKLVKNGHGNKTTIYPDATDTCPKEHKCFLGLGRQATVQSKLKFFVNYVAIWQRINGFPLP</sequence>
<accession>A0A0P7AYA5</accession>
<protein>
    <submittedName>
        <fullName evidence="1">Uncharacterized protein</fullName>
    </submittedName>
</protein>
<dbReference type="EMBL" id="LDJX01000001">
    <property type="protein sequence ID" value="KPM33837.1"/>
    <property type="molecule type" value="Genomic_DNA"/>
</dbReference>
<dbReference type="STRING" id="1300341.I595_744"/>
<comment type="caution">
    <text evidence="1">The sequence shown here is derived from an EMBL/GenBank/DDBJ whole genome shotgun (WGS) entry which is preliminary data.</text>
</comment>
<reference evidence="1 2" key="1">
    <citation type="submission" date="2015-09" db="EMBL/GenBank/DDBJ databases">
        <title>Genome sequence of the marine flavobacterium Croceitalea dokdonensis DOKDO 023 that contains proton- and sodium-pumping rhodopsins.</title>
        <authorList>
            <person name="Kwon S.-K."/>
            <person name="Lee H.K."/>
            <person name="Kwak M.-J."/>
            <person name="Kim J.F."/>
        </authorList>
    </citation>
    <scope>NUCLEOTIDE SEQUENCE [LARGE SCALE GENOMIC DNA]</scope>
    <source>
        <strain evidence="1 2">DOKDO 023</strain>
    </source>
</reference>
<name>A0A0P7AYA5_9FLAO</name>
<gene>
    <name evidence="1" type="ORF">I595_744</name>
</gene>
<dbReference type="AlphaFoldDB" id="A0A0P7AYA5"/>
<evidence type="ECO:0000313" key="1">
    <source>
        <dbReference type="EMBL" id="KPM33837.1"/>
    </source>
</evidence>
<dbReference type="Proteomes" id="UP000050280">
    <property type="component" value="Unassembled WGS sequence"/>
</dbReference>
<keyword evidence="2" id="KW-1185">Reference proteome</keyword>